<dbReference type="OrthoDB" id="3996329at2759"/>
<dbReference type="EMBL" id="HG793129">
    <property type="protein sequence ID" value="CDK28034.1"/>
    <property type="molecule type" value="Genomic_DNA"/>
</dbReference>
<evidence type="ECO:0000313" key="3">
    <source>
        <dbReference type="EMBL" id="CDK28034.1"/>
    </source>
</evidence>
<dbReference type="Proteomes" id="UP000019384">
    <property type="component" value="Unassembled WGS sequence"/>
</dbReference>
<feature type="chain" id="PRO_5004878513" description="Intimal thickness related receptor IRP domain-containing protein" evidence="2">
    <location>
        <begin position="21"/>
        <end position="562"/>
    </location>
</feature>
<feature type="transmembrane region" description="Helical" evidence="1">
    <location>
        <begin position="259"/>
        <end position="278"/>
    </location>
</feature>
<feature type="transmembrane region" description="Helical" evidence="1">
    <location>
        <begin position="298"/>
        <end position="323"/>
    </location>
</feature>
<organism evidence="3 4">
    <name type="scientific">Kuraishia capsulata CBS 1993</name>
    <dbReference type="NCBI Taxonomy" id="1382522"/>
    <lineage>
        <taxon>Eukaryota</taxon>
        <taxon>Fungi</taxon>
        <taxon>Dikarya</taxon>
        <taxon>Ascomycota</taxon>
        <taxon>Saccharomycotina</taxon>
        <taxon>Pichiomycetes</taxon>
        <taxon>Pichiales</taxon>
        <taxon>Pichiaceae</taxon>
        <taxon>Kuraishia</taxon>
    </lineage>
</organism>
<keyword evidence="1" id="KW-0472">Membrane</keyword>
<dbReference type="HOGENOM" id="CLU_580118_0_0_1"/>
<feature type="transmembrane region" description="Helical" evidence="1">
    <location>
        <begin position="364"/>
        <end position="385"/>
    </location>
</feature>
<dbReference type="AlphaFoldDB" id="W6MN39"/>
<evidence type="ECO:0000256" key="1">
    <source>
        <dbReference type="SAM" id="Phobius"/>
    </source>
</evidence>
<protein>
    <recommendedName>
        <fullName evidence="5">Intimal thickness related receptor IRP domain-containing protein</fullName>
    </recommendedName>
</protein>
<gene>
    <name evidence="3" type="ORF">KUCA_T00004015001</name>
</gene>
<evidence type="ECO:0008006" key="5">
    <source>
        <dbReference type="Google" id="ProtNLM"/>
    </source>
</evidence>
<evidence type="ECO:0000313" key="4">
    <source>
        <dbReference type="Proteomes" id="UP000019384"/>
    </source>
</evidence>
<proteinExistence type="predicted"/>
<keyword evidence="1" id="KW-0812">Transmembrane</keyword>
<name>W6MN39_9ASCO</name>
<dbReference type="GeneID" id="34521414"/>
<accession>W6MN39</accession>
<sequence>MLGFKRCLAHLLFMCTLVSAFRHGATLMPNKSVKIFREVSSYNFPAFFHSQHAQQVIEVKFYNLKKEKEDEEQYKSGDLPPWEIDMLILTEDDLKIIKLDRDVRNDFRLPSDTDGMSWNSIYVSDITVHPDIEQFSLDEVLTKNLNQSLISSFKLSPENDIVQHPFESPGTYCIIASFNFPHNDTVANVGITFRDPHGELSREDYKYMHFYFMLSIIYFVSSLLYCYYVFYKVINQSDENHTSANTKHSFQAGTIQLRILIYMFGNSLYYFLATSHFYKLNMDDPYNPGFMGTFLRFASRILATVLSNWVLYNLVLMSLGFLFASRPSNPQIPMYMFRKSLSSLLAAIRLYQMELDGSSFTDMFLRFGIQILAAVCFCSALSSLLSMTSGHLLSSLRTNEQLLLSIREAVIGNVMQGSVSAYMLTYHDGWGEIGDLFSNVKLLVFFFYFLYFSVRTYSELRLHGRSSAANRFMATAVLILSPIVYDGFICPHYPSFLSEVAWSMKRFRSDRHTLSFPSLSDLVLSIKNSRNFRHSIHLLATLLTAVLWKDTVVDSGKVVKAE</sequence>
<feature type="transmembrane region" description="Helical" evidence="1">
    <location>
        <begin position="436"/>
        <end position="457"/>
    </location>
</feature>
<feature type="transmembrane region" description="Helical" evidence="1">
    <location>
        <begin position="469"/>
        <end position="488"/>
    </location>
</feature>
<keyword evidence="1" id="KW-1133">Transmembrane helix</keyword>
<keyword evidence="4" id="KW-1185">Reference proteome</keyword>
<reference evidence="3" key="1">
    <citation type="submission" date="2013-12" db="EMBL/GenBank/DDBJ databases">
        <authorList>
            <person name="Genoscope - CEA"/>
        </authorList>
    </citation>
    <scope>NUCLEOTIDE SEQUENCE</scope>
    <source>
        <strain evidence="3">CBS 1993</strain>
    </source>
</reference>
<evidence type="ECO:0000256" key="2">
    <source>
        <dbReference type="SAM" id="SignalP"/>
    </source>
</evidence>
<dbReference type="STRING" id="1382522.W6MN39"/>
<dbReference type="RefSeq" id="XP_022460026.1">
    <property type="nucleotide sequence ID" value="XM_022600707.1"/>
</dbReference>
<feature type="signal peptide" evidence="2">
    <location>
        <begin position="1"/>
        <end position="20"/>
    </location>
</feature>
<feature type="transmembrane region" description="Helical" evidence="1">
    <location>
        <begin position="210"/>
        <end position="230"/>
    </location>
</feature>
<reference evidence="3" key="2">
    <citation type="submission" date="2014-02" db="EMBL/GenBank/DDBJ databases">
        <title>Complete DNA sequence of /Kuraishia capsulata/ illustrates novel genomic features among budding yeasts (/Saccharomycotina/).</title>
        <authorList>
            <person name="Morales L."/>
            <person name="Noel B."/>
            <person name="Porcel B."/>
            <person name="Marcet-Houben M."/>
            <person name="Hullo M-F."/>
            <person name="Sacerdot C."/>
            <person name="Tekaia F."/>
            <person name="Leh-Louis V."/>
            <person name="Despons L."/>
            <person name="Khanna V."/>
            <person name="Aury J-M."/>
            <person name="Barbe V."/>
            <person name="Couloux A."/>
            <person name="Labadie K."/>
            <person name="Pelletier E."/>
            <person name="Souciet J-L."/>
            <person name="Boekhout T."/>
            <person name="Gabaldon T."/>
            <person name="Wincker P."/>
            <person name="Dujon B."/>
        </authorList>
    </citation>
    <scope>NUCLEOTIDE SEQUENCE</scope>
    <source>
        <strain evidence="3">CBS 1993</strain>
    </source>
</reference>
<keyword evidence="2" id="KW-0732">Signal</keyword>